<dbReference type="GO" id="GO:0016020">
    <property type="term" value="C:membrane"/>
    <property type="evidence" value="ECO:0007669"/>
    <property type="project" value="UniProtKB-SubCell"/>
</dbReference>
<evidence type="ECO:0008006" key="11">
    <source>
        <dbReference type="Google" id="ProtNLM"/>
    </source>
</evidence>
<evidence type="ECO:0000256" key="9">
    <source>
        <dbReference type="RuleBase" id="RU000488"/>
    </source>
</evidence>
<dbReference type="InterPro" id="IPR002067">
    <property type="entry name" value="MCP"/>
</dbReference>
<feature type="repeat" description="Solcar" evidence="8">
    <location>
        <begin position="274"/>
        <end position="360"/>
    </location>
</feature>
<feature type="repeat" description="Solcar" evidence="8">
    <location>
        <begin position="95"/>
        <end position="171"/>
    </location>
</feature>
<reference evidence="10" key="1">
    <citation type="submission" date="2021-01" db="EMBL/GenBank/DDBJ databases">
        <authorList>
            <person name="Corre E."/>
            <person name="Pelletier E."/>
            <person name="Niang G."/>
            <person name="Scheremetjew M."/>
            <person name="Finn R."/>
            <person name="Kale V."/>
            <person name="Holt S."/>
            <person name="Cochrane G."/>
            <person name="Meng A."/>
            <person name="Brown T."/>
            <person name="Cohen L."/>
        </authorList>
    </citation>
    <scope>NUCLEOTIDE SEQUENCE</scope>
    <source>
        <strain evidence="10">CCMP 2712</strain>
    </source>
</reference>
<keyword evidence="3 9" id="KW-0813">Transport</keyword>
<protein>
    <recommendedName>
        <fullName evidence="11">Mitochondrial carrier protein</fullName>
    </recommendedName>
</protein>
<dbReference type="InterPro" id="IPR023395">
    <property type="entry name" value="MCP_dom_sf"/>
</dbReference>
<dbReference type="GO" id="GO:0055085">
    <property type="term" value="P:transmembrane transport"/>
    <property type="evidence" value="ECO:0007669"/>
    <property type="project" value="InterPro"/>
</dbReference>
<dbReference type="PANTHER" id="PTHR45667">
    <property type="entry name" value="S-ADENOSYLMETHIONINE MITOCHONDRIAL CARRIER PROTEIN"/>
    <property type="match status" value="1"/>
</dbReference>
<sequence>MTALAATAFIPHSVSHLVSNLHASRKRAAPFMSPKMCTPQHRPLSTQLGTTKDVRCDRRSLVYLCLIAASGLTADVIAPSAVLASAGSEAKAEANSGFLSGVAVSVAKQTVLYPIDTIKVRLQTTPLEPSTPLWKRGDLFKGLYKGYLIPLIFNAPASGVFFGMKDAVKSYFSWLGNAPSTLLAIFIAQFPYWVVRQPSEILKVRDQLVRSTDGSSIQDQGLLNKLKQLDPRSPENLKALFQGFGSNLAYTFPADALKFSVYDVVKAQIGPKGKDPLIAAVTGALSTIVAQVATTPLDVARNKIMGSNSDFAKENTLSAMRRIIREEGSGALMLGVTPRILRAILSGAIQFTTYEFTKGAVKK</sequence>
<evidence type="ECO:0000256" key="4">
    <source>
        <dbReference type="ARBA" id="ARBA00022692"/>
    </source>
</evidence>
<dbReference type="PRINTS" id="PR00926">
    <property type="entry name" value="MITOCARRIER"/>
</dbReference>
<evidence type="ECO:0000256" key="3">
    <source>
        <dbReference type="ARBA" id="ARBA00022448"/>
    </source>
</evidence>
<keyword evidence="6" id="KW-1133">Transmembrane helix</keyword>
<feature type="repeat" description="Solcar" evidence="8">
    <location>
        <begin position="176"/>
        <end position="268"/>
    </location>
</feature>
<evidence type="ECO:0000256" key="1">
    <source>
        <dbReference type="ARBA" id="ARBA00004141"/>
    </source>
</evidence>
<evidence type="ECO:0000256" key="2">
    <source>
        <dbReference type="ARBA" id="ARBA00006375"/>
    </source>
</evidence>
<proteinExistence type="inferred from homology"/>
<dbReference type="EMBL" id="HBKN01005986">
    <property type="protein sequence ID" value="CAE2259826.1"/>
    <property type="molecule type" value="Transcribed_RNA"/>
</dbReference>
<gene>
    <name evidence="10" type="ORF">GTHE00462_LOCUS4781</name>
</gene>
<dbReference type="AlphaFoldDB" id="A0A7S4JD13"/>
<accession>A0A7S4JD13</accession>
<evidence type="ECO:0000256" key="7">
    <source>
        <dbReference type="ARBA" id="ARBA00023136"/>
    </source>
</evidence>
<evidence type="ECO:0000256" key="6">
    <source>
        <dbReference type="ARBA" id="ARBA00022989"/>
    </source>
</evidence>
<keyword evidence="7 8" id="KW-0472">Membrane</keyword>
<keyword evidence="5" id="KW-0677">Repeat</keyword>
<organism evidence="10">
    <name type="scientific">Guillardia theta</name>
    <name type="common">Cryptophyte</name>
    <name type="synonym">Cryptomonas phi</name>
    <dbReference type="NCBI Taxonomy" id="55529"/>
    <lineage>
        <taxon>Eukaryota</taxon>
        <taxon>Cryptophyceae</taxon>
        <taxon>Pyrenomonadales</taxon>
        <taxon>Geminigeraceae</taxon>
        <taxon>Guillardia</taxon>
    </lineage>
</organism>
<keyword evidence="4 8" id="KW-0812">Transmembrane</keyword>
<evidence type="ECO:0000256" key="5">
    <source>
        <dbReference type="ARBA" id="ARBA00022737"/>
    </source>
</evidence>
<dbReference type="SUPFAM" id="SSF103506">
    <property type="entry name" value="Mitochondrial carrier"/>
    <property type="match status" value="1"/>
</dbReference>
<dbReference type="PROSITE" id="PS50920">
    <property type="entry name" value="SOLCAR"/>
    <property type="match status" value="3"/>
</dbReference>
<evidence type="ECO:0000313" key="10">
    <source>
        <dbReference type="EMBL" id="CAE2259826.1"/>
    </source>
</evidence>
<dbReference type="Gene3D" id="1.50.40.10">
    <property type="entry name" value="Mitochondrial carrier domain"/>
    <property type="match status" value="1"/>
</dbReference>
<evidence type="ECO:0000256" key="8">
    <source>
        <dbReference type="PROSITE-ProRule" id="PRU00282"/>
    </source>
</evidence>
<name>A0A7S4JD13_GUITH</name>
<comment type="similarity">
    <text evidence="2 9">Belongs to the mitochondrial carrier (TC 2.A.29) family.</text>
</comment>
<dbReference type="InterPro" id="IPR018108">
    <property type="entry name" value="MCP_transmembrane"/>
</dbReference>
<dbReference type="Pfam" id="PF00153">
    <property type="entry name" value="Mito_carr"/>
    <property type="match status" value="3"/>
</dbReference>
<comment type="subcellular location">
    <subcellularLocation>
        <location evidence="1">Membrane</location>
        <topology evidence="1">Multi-pass membrane protein</topology>
    </subcellularLocation>
</comment>